<dbReference type="Proteomes" id="UP000294071">
    <property type="component" value="Unassembled WGS sequence"/>
</dbReference>
<dbReference type="EMBL" id="SDWT01000001">
    <property type="protein sequence ID" value="RYB93313.1"/>
    <property type="molecule type" value="Genomic_DNA"/>
</dbReference>
<proteinExistence type="predicted"/>
<dbReference type="InterPro" id="IPR017517">
    <property type="entry name" value="Maleyloyr_isom"/>
</dbReference>
<gene>
    <name evidence="2" type="ORF">EUA93_02430</name>
</gene>
<dbReference type="NCBIfam" id="TIGR03083">
    <property type="entry name" value="maleylpyruvate isomerase family mycothiol-dependent enzyme"/>
    <property type="match status" value="1"/>
</dbReference>
<dbReference type="Pfam" id="PF11716">
    <property type="entry name" value="MDMPI_N"/>
    <property type="match status" value="1"/>
</dbReference>
<dbReference type="InterPro" id="IPR024344">
    <property type="entry name" value="MDMPI_metal-binding"/>
</dbReference>
<dbReference type="AlphaFoldDB" id="A0A4Q2S012"/>
<name>A0A4Q2S012_9ACTN</name>
<protein>
    <submittedName>
        <fullName evidence="2">Maleylpyruvate isomerase family mycothiol-dependent enzyme</fullName>
    </submittedName>
</protein>
<dbReference type="SUPFAM" id="SSF109854">
    <property type="entry name" value="DinB/YfiT-like putative metalloenzymes"/>
    <property type="match status" value="1"/>
</dbReference>
<feature type="domain" description="Mycothiol-dependent maleylpyruvate isomerase metal-binding" evidence="1">
    <location>
        <begin position="16"/>
        <end position="124"/>
    </location>
</feature>
<sequence>MSLPDAPAARHEVVAGEFSRLVGAATDWAAPAPVDGWTARDVVEHLVTWLPGFLASGGVELPAGPAAADDPVGAWHHHADGVQALLVDRGDDEFTHPFLGTMTLAQAVDRFYVSDVFMHSWDLAAATGQVARLDEEFATELLGGMTAMEDVLRSSGQYGPAFPVADDEPVVAQLMGFVGRDPAWEPAP</sequence>
<accession>A0A4Q2S012</accession>
<organism evidence="2 3">
    <name type="scientific">Nocardioides oleivorans</name>
    <dbReference type="NCBI Taxonomy" id="273676"/>
    <lineage>
        <taxon>Bacteria</taxon>
        <taxon>Bacillati</taxon>
        <taxon>Actinomycetota</taxon>
        <taxon>Actinomycetes</taxon>
        <taxon>Propionibacteriales</taxon>
        <taxon>Nocardioidaceae</taxon>
        <taxon>Nocardioides</taxon>
    </lineage>
</organism>
<dbReference type="GO" id="GO:0046872">
    <property type="term" value="F:metal ion binding"/>
    <property type="evidence" value="ECO:0007669"/>
    <property type="project" value="InterPro"/>
</dbReference>
<dbReference type="InterPro" id="IPR034660">
    <property type="entry name" value="DinB/YfiT-like"/>
</dbReference>
<evidence type="ECO:0000313" key="2">
    <source>
        <dbReference type="EMBL" id="RYB93313.1"/>
    </source>
</evidence>
<dbReference type="GO" id="GO:0016853">
    <property type="term" value="F:isomerase activity"/>
    <property type="evidence" value="ECO:0007669"/>
    <property type="project" value="UniProtKB-KW"/>
</dbReference>
<dbReference type="OrthoDB" id="5185819at2"/>
<comment type="caution">
    <text evidence="2">The sequence shown here is derived from an EMBL/GenBank/DDBJ whole genome shotgun (WGS) entry which is preliminary data.</text>
</comment>
<dbReference type="RefSeq" id="WP_129398435.1">
    <property type="nucleotide sequence ID" value="NZ_SDWT01000001.1"/>
</dbReference>
<keyword evidence="3" id="KW-1185">Reference proteome</keyword>
<keyword evidence="2" id="KW-0670">Pyruvate</keyword>
<keyword evidence="2" id="KW-0413">Isomerase</keyword>
<evidence type="ECO:0000259" key="1">
    <source>
        <dbReference type="Pfam" id="PF11716"/>
    </source>
</evidence>
<dbReference type="Gene3D" id="1.20.120.450">
    <property type="entry name" value="dinb family like domain"/>
    <property type="match status" value="1"/>
</dbReference>
<evidence type="ECO:0000313" key="3">
    <source>
        <dbReference type="Proteomes" id="UP000294071"/>
    </source>
</evidence>
<reference evidence="2 3" key="1">
    <citation type="submission" date="2019-01" db="EMBL/GenBank/DDBJ databases">
        <title>Novel species of Nocardioides.</title>
        <authorList>
            <person name="Liu Q."/>
            <person name="Xin Y.-H."/>
        </authorList>
    </citation>
    <scope>NUCLEOTIDE SEQUENCE [LARGE SCALE GENOMIC DNA]</scope>
    <source>
        <strain evidence="2 3">CGMCC 4.6882</strain>
    </source>
</reference>